<evidence type="ECO:0000256" key="1">
    <source>
        <dbReference type="SAM" id="Phobius"/>
    </source>
</evidence>
<accession>A0ABN9AZW0</accession>
<gene>
    <name evidence="2" type="ORF">SPARVUS_LOCUS1949949</name>
</gene>
<keyword evidence="3" id="KW-1185">Reference proteome</keyword>
<keyword evidence="1" id="KW-1133">Transmembrane helix</keyword>
<feature type="transmembrane region" description="Helical" evidence="1">
    <location>
        <begin position="25"/>
        <end position="44"/>
    </location>
</feature>
<name>A0ABN9AZW0_9NEOB</name>
<protein>
    <submittedName>
        <fullName evidence="2">Uncharacterized protein</fullName>
    </submittedName>
</protein>
<organism evidence="2 3">
    <name type="scientific">Staurois parvus</name>
    <dbReference type="NCBI Taxonomy" id="386267"/>
    <lineage>
        <taxon>Eukaryota</taxon>
        <taxon>Metazoa</taxon>
        <taxon>Chordata</taxon>
        <taxon>Craniata</taxon>
        <taxon>Vertebrata</taxon>
        <taxon>Euteleostomi</taxon>
        <taxon>Amphibia</taxon>
        <taxon>Batrachia</taxon>
        <taxon>Anura</taxon>
        <taxon>Neobatrachia</taxon>
        <taxon>Ranoidea</taxon>
        <taxon>Ranidae</taxon>
        <taxon>Staurois</taxon>
    </lineage>
</organism>
<dbReference type="Proteomes" id="UP001162483">
    <property type="component" value="Unassembled WGS sequence"/>
</dbReference>
<sequence>MSVVSDHFLQYVCVLSSLHISLQNSLQSLTVPCYIVTFTAYYLWPFGDVRDHI</sequence>
<evidence type="ECO:0000313" key="2">
    <source>
        <dbReference type="EMBL" id="CAI9541599.1"/>
    </source>
</evidence>
<dbReference type="EMBL" id="CATNWA010001950">
    <property type="protein sequence ID" value="CAI9541599.1"/>
    <property type="molecule type" value="Genomic_DNA"/>
</dbReference>
<keyword evidence="1" id="KW-0812">Transmembrane</keyword>
<proteinExistence type="predicted"/>
<keyword evidence="1" id="KW-0472">Membrane</keyword>
<reference evidence="2" key="1">
    <citation type="submission" date="2023-05" db="EMBL/GenBank/DDBJ databases">
        <authorList>
            <person name="Stuckert A."/>
        </authorList>
    </citation>
    <scope>NUCLEOTIDE SEQUENCE</scope>
</reference>
<evidence type="ECO:0000313" key="3">
    <source>
        <dbReference type="Proteomes" id="UP001162483"/>
    </source>
</evidence>
<comment type="caution">
    <text evidence="2">The sequence shown here is derived from an EMBL/GenBank/DDBJ whole genome shotgun (WGS) entry which is preliminary data.</text>
</comment>